<dbReference type="RefSeq" id="YP_009222770.1">
    <property type="nucleotide sequence ID" value="NC_029065.1"/>
</dbReference>
<dbReference type="KEGG" id="vg:26799153"/>
<evidence type="ECO:0000313" key="1">
    <source>
        <dbReference type="EMBL" id="CUR44391.1"/>
    </source>
</evidence>
<dbReference type="EMBL" id="LN887844">
    <property type="protein sequence ID" value="CUR44391.1"/>
    <property type="molecule type" value="Genomic_DNA"/>
</dbReference>
<dbReference type="Proteomes" id="UP000204441">
    <property type="component" value="Genome"/>
</dbReference>
<accession>A0A0S4KZ30</accession>
<name>A0A0S4KZ30_9CAUD</name>
<organism evidence="1 2">
    <name type="scientific">Pseudomonas phage VCM</name>
    <dbReference type="NCBI Taxonomy" id="1729937"/>
    <lineage>
        <taxon>Viruses</taxon>
        <taxon>Duplodnaviria</taxon>
        <taxon>Heunggongvirae</taxon>
        <taxon>Uroviricota</taxon>
        <taxon>Caudoviricetes</taxon>
        <taxon>Vandenendeviridae</taxon>
        <taxon>Gorskivirinae</taxon>
        <taxon>Kremarvirus</taxon>
        <taxon>Kremarvirus VCM</taxon>
        <taxon>Otagovirus VCM</taxon>
    </lineage>
</organism>
<sequence>MFKPTHKIVTEANKTRTNNVGHCYKAGTLVEWIKATKTHVHVVNANGSVQFVLITDLEAL</sequence>
<proteinExistence type="predicted"/>
<reference evidence="2" key="1">
    <citation type="submission" date="2015-10" db="EMBL/GenBank/DDBJ databases">
        <authorList>
            <person name="Millard A."/>
        </authorList>
    </citation>
    <scope>NUCLEOTIDE SEQUENCE [LARGE SCALE GENOMIC DNA]</scope>
</reference>
<keyword evidence="2" id="KW-1185">Reference proteome</keyword>
<evidence type="ECO:0000313" key="2">
    <source>
        <dbReference type="Proteomes" id="UP000204441"/>
    </source>
</evidence>
<dbReference type="GeneID" id="26799153"/>
<protein>
    <submittedName>
        <fullName evidence="1">Uncharacterized protein</fullName>
    </submittedName>
</protein>
<gene>
    <name evidence="1" type="ORF">VCM_00189</name>
</gene>